<name>A0ABY8WQR0_9ACTN</name>
<feature type="compositionally biased region" description="Basic and acidic residues" evidence="1">
    <location>
        <begin position="25"/>
        <end position="37"/>
    </location>
</feature>
<sequence length="88" mass="9750">MSRLHQPCPVRAASPAAQHCYPAYYERDTEPDGRDTEQQVTITQHHHPSHHERGTDPDGPGAEQQPEGGEQARTEQHGDREQGRSCGG</sequence>
<reference evidence="2 3" key="1">
    <citation type="submission" date="2023-06" db="EMBL/GenBank/DDBJ databases">
        <authorList>
            <person name="Yushchuk O."/>
            <person name="Binda E."/>
            <person name="Ruckert-Reed C."/>
            <person name="Fedorenko V."/>
            <person name="Kalinowski J."/>
            <person name="Marinelli F."/>
        </authorList>
    </citation>
    <scope>NUCLEOTIDE SEQUENCE [LARGE SCALE GENOMIC DNA]</scope>
    <source>
        <strain evidence="2 3">NRRL 3884</strain>
    </source>
</reference>
<evidence type="ECO:0000256" key="1">
    <source>
        <dbReference type="SAM" id="MobiDB-lite"/>
    </source>
</evidence>
<feature type="compositionally biased region" description="Low complexity" evidence="1">
    <location>
        <begin position="59"/>
        <end position="69"/>
    </location>
</feature>
<dbReference type="Proteomes" id="UP001240150">
    <property type="component" value="Chromosome"/>
</dbReference>
<feature type="region of interest" description="Disordered" evidence="1">
    <location>
        <begin position="1"/>
        <end position="88"/>
    </location>
</feature>
<proteinExistence type="predicted"/>
<evidence type="ECO:0000313" key="3">
    <source>
        <dbReference type="Proteomes" id="UP001240150"/>
    </source>
</evidence>
<feature type="compositionally biased region" description="Basic and acidic residues" evidence="1">
    <location>
        <begin position="70"/>
        <end position="88"/>
    </location>
</feature>
<accession>A0ABY8WQR0</accession>
<keyword evidence="3" id="KW-1185">Reference proteome</keyword>
<protein>
    <submittedName>
        <fullName evidence="2">Uncharacterized protein</fullName>
    </submittedName>
</protein>
<organism evidence="2 3">
    <name type="scientific">Actinoplanes oblitus</name>
    <dbReference type="NCBI Taxonomy" id="3040509"/>
    <lineage>
        <taxon>Bacteria</taxon>
        <taxon>Bacillati</taxon>
        <taxon>Actinomycetota</taxon>
        <taxon>Actinomycetes</taxon>
        <taxon>Micromonosporales</taxon>
        <taxon>Micromonosporaceae</taxon>
        <taxon>Actinoplanes</taxon>
    </lineage>
</organism>
<dbReference type="RefSeq" id="WP_284921757.1">
    <property type="nucleotide sequence ID" value="NZ_CP126980.1"/>
</dbReference>
<evidence type="ECO:0000313" key="2">
    <source>
        <dbReference type="EMBL" id="WIN00250.1"/>
    </source>
</evidence>
<dbReference type="EMBL" id="CP126980">
    <property type="protein sequence ID" value="WIN00250.1"/>
    <property type="molecule type" value="Genomic_DNA"/>
</dbReference>
<gene>
    <name evidence="2" type="ORF">ACTOB_003945</name>
</gene>